<evidence type="ECO:0000313" key="1">
    <source>
        <dbReference type="EMBL" id="KAI8568282.1"/>
    </source>
</evidence>
<dbReference type="Proteomes" id="UP001062846">
    <property type="component" value="Chromosome 2"/>
</dbReference>
<accession>A0ACC0PRB9</accession>
<evidence type="ECO:0000313" key="2">
    <source>
        <dbReference type="Proteomes" id="UP001062846"/>
    </source>
</evidence>
<comment type="caution">
    <text evidence="1">The sequence shown here is derived from an EMBL/GenBank/DDBJ whole genome shotgun (WGS) entry which is preliminary data.</text>
</comment>
<sequence length="112" mass="12578">MASQIPVVEGSGQPSYALRHLIADKLFNIQDPLSNLSNAFFIPDPPLPGIPILGPAFNELPLAFTINYPVFEECRIFHDHDDLDCVRWIKRNFICWPVFDPIGASGRRVCSP</sequence>
<reference evidence="1" key="1">
    <citation type="submission" date="2022-02" db="EMBL/GenBank/DDBJ databases">
        <title>Plant Genome Project.</title>
        <authorList>
            <person name="Zhang R.-G."/>
        </authorList>
    </citation>
    <scope>NUCLEOTIDE SEQUENCE</scope>
    <source>
        <strain evidence="1">AT1</strain>
    </source>
</reference>
<proteinExistence type="predicted"/>
<organism evidence="1 2">
    <name type="scientific">Rhododendron molle</name>
    <name type="common">Chinese azalea</name>
    <name type="synonym">Azalea mollis</name>
    <dbReference type="NCBI Taxonomy" id="49168"/>
    <lineage>
        <taxon>Eukaryota</taxon>
        <taxon>Viridiplantae</taxon>
        <taxon>Streptophyta</taxon>
        <taxon>Embryophyta</taxon>
        <taxon>Tracheophyta</taxon>
        <taxon>Spermatophyta</taxon>
        <taxon>Magnoliopsida</taxon>
        <taxon>eudicotyledons</taxon>
        <taxon>Gunneridae</taxon>
        <taxon>Pentapetalae</taxon>
        <taxon>asterids</taxon>
        <taxon>Ericales</taxon>
        <taxon>Ericaceae</taxon>
        <taxon>Ericoideae</taxon>
        <taxon>Rhodoreae</taxon>
        <taxon>Rhododendron</taxon>
    </lineage>
</organism>
<name>A0ACC0PRB9_RHOML</name>
<gene>
    <name evidence="1" type="ORF">RHMOL_Rhmol02G0186000</name>
</gene>
<keyword evidence="2" id="KW-1185">Reference proteome</keyword>
<dbReference type="EMBL" id="CM046389">
    <property type="protein sequence ID" value="KAI8568282.1"/>
    <property type="molecule type" value="Genomic_DNA"/>
</dbReference>
<protein>
    <submittedName>
        <fullName evidence="1">Uncharacterized protein</fullName>
    </submittedName>
</protein>